<proteinExistence type="predicted"/>
<dbReference type="Proteomes" id="UP001596512">
    <property type="component" value="Unassembled WGS sequence"/>
</dbReference>
<accession>A0ABW2TNL2</accession>
<sequence>MAAFDLTSRSVSEEEISTAIADVRRKERTGRWQEIESATQTAAIDEHEADLDEVATSRDEVMTCAAEIISLKPGHRYEASPDQVTFACCRSVGDGCPRCTR</sequence>
<comment type="caution">
    <text evidence="1">The sequence shown here is derived from an EMBL/GenBank/DDBJ whole genome shotgun (WGS) entry which is preliminary data.</text>
</comment>
<organism evidence="1 2">
    <name type="scientific">Actinokineospora soli</name>
    <dbReference type="NCBI Taxonomy" id="1048753"/>
    <lineage>
        <taxon>Bacteria</taxon>
        <taxon>Bacillati</taxon>
        <taxon>Actinomycetota</taxon>
        <taxon>Actinomycetes</taxon>
        <taxon>Pseudonocardiales</taxon>
        <taxon>Pseudonocardiaceae</taxon>
        <taxon>Actinokineospora</taxon>
    </lineage>
</organism>
<evidence type="ECO:0000313" key="2">
    <source>
        <dbReference type="Proteomes" id="UP001596512"/>
    </source>
</evidence>
<evidence type="ECO:0000313" key="1">
    <source>
        <dbReference type="EMBL" id="MFC7615365.1"/>
    </source>
</evidence>
<reference evidence="2" key="1">
    <citation type="journal article" date="2019" name="Int. J. Syst. Evol. Microbiol.">
        <title>The Global Catalogue of Microorganisms (GCM) 10K type strain sequencing project: providing services to taxonomists for standard genome sequencing and annotation.</title>
        <authorList>
            <consortium name="The Broad Institute Genomics Platform"/>
            <consortium name="The Broad Institute Genome Sequencing Center for Infectious Disease"/>
            <person name="Wu L."/>
            <person name="Ma J."/>
        </authorList>
    </citation>
    <scope>NUCLEOTIDE SEQUENCE [LARGE SCALE GENOMIC DNA]</scope>
    <source>
        <strain evidence="2">JCM 17695</strain>
    </source>
</reference>
<keyword evidence="2" id="KW-1185">Reference proteome</keyword>
<dbReference type="EMBL" id="JBHTEY010000004">
    <property type="protein sequence ID" value="MFC7615365.1"/>
    <property type="molecule type" value="Genomic_DNA"/>
</dbReference>
<name>A0ABW2TNL2_9PSEU</name>
<gene>
    <name evidence="1" type="ORF">ACFQV2_19540</name>
</gene>
<protein>
    <submittedName>
        <fullName evidence="1">Uncharacterized protein</fullName>
    </submittedName>
</protein>